<dbReference type="EMBL" id="JBBPEH010000002">
    <property type="protein sequence ID" value="KAK7541921.1"/>
    <property type="molecule type" value="Genomic_DNA"/>
</dbReference>
<organism evidence="2 3">
    <name type="scientific">Phyllosticta citribraziliensis</name>
    <dbReference type="NCBI Taxonomy" id="989973"/>
    <lineage>
        <taxon>Eukaryota</taxon>
        <taxon>Fungi</taxon>
        <taxon>Dikarya</taxon>
        <taxon>Ascomycota</taxon>
        <taxon>Pezizomycotina</taxon>
        <taxon>Dothideomycetes</taxon>
        <taxon>Dothideomycetes incertae sedis</taxon>
        <taxon>Botryosphaeriales</taxon>
        <taxon>Phyllostictaceae</taxon>
        <taxon>Phyllosticta</taxon>
    </lineage>
</organism>
<evidence type="ECO:0000313" key="2">
    <source>
        <dbReference type="EMBL" id="KAK7541921.1"/>
    </source>
</evidence>
<protein>
    <submittedName>
        <fullName evidence="2">Kinase-like domain-containing protein</fullName>
    </submittedName>
</protein>
<evidence type="ECO:0000259" key="1">
    <source>
        <dbReference type="Pfam" id="PF01636"/>
    </source>
</evidence>
<dbReference type="PANTHER" id="PTHR21310:SF55">
    <property type="entry name" value="AMINOGLYCOSIDE PHOSPHOTRANSFERASE DOMAIN-CONTAINING PROTEIN"/>
    <property type="match status" value="1"/>
</dbReference>
<dbReference type="GeneID" id="92027259"/>
<dbReference type="Gene3D" id="3.90.1200.10">
    <property type="match status" value="1"/>
</dbReference>
<sequence>MGWLRLLVPSILLPTFTWPHRLTSSKITNAAPSLQTPTPRWLRLLVGLIHTLLSELSMRYYCRWLELPVDNQIMQLPFGLVLKWSDGTQVEEVLATKMARAAGLPVPRIISYGEHPDTPHAVVSILMTRLPGEELGQVYDKLSQVQREAVLEDLKSIFSAIRKWHNPWGGTRICSPSGAGIRSVRVPHHQIPPCENKDEFIDFLLQPKSKSAFDSVEDFETGLAAVKSLRSIPHKIVFSHGDLKHHNIMVHRGRVSGIIDWESAGWYPEFWDFTTARRVCRKEFWWYDFVAKLGGSEYEREQDIESSLTQLTIDSFTW</sequence>
<dbReference type="InterPro" id="IPR011009">
    <property type="entry name" value="Kinase-like_dom_sf"/>
</dbReference>
<reference evidence="2 3" key="1">
    <citation type="submission" date="2024-04" db="EMBL/GenBank/DDBJ databases">
        <title>Phyllosticta paracitricarpa is synonymous to the EU quarantine fungus P. citricarpa based on phylogenomic analyses.</title>
        <authorList>
            <consortium name="Lawrence Berkeley National Laboratory"/>
            <person name="Van ingen-buijs V.A."/>
            <person name="Van westerhoven A.C."/>
            <person name="Haridas S."/>
            <person name="Skiadas P."/>
            <person name="Martin F."/>
            <person name="Groenewald J.Z."/>
            <person name="Crous P.W."/>
            <person name="Seidl M.F."/>
        </authorList>
    </citation>
    <scope>NUCLEOTIDE SEQUENCE [LARGE SCALE GENOMIC DNA]</scope>
    <source>
        <strain evidence="2 3">CPC 17464</strain>
    </source>
</reference>
<gene>
    <name evidence="2" type="ORF">J3D65DRAFT_192242</name>
</gene>
<name>A0ABR1M5Y4_9PEZI</name>
<dbReference type="Pfam" id="PF01636">
    <property type="entry name" value="APH"/>
    <property type="match status" value="1"/>
</dbReference>
<dbReference type="InterPro" id="IPR002575">
    <property type="entry name" value="Aminoglycoside_PTrfase"/>
</dbReference>
<accession>A0ABR1M5Y4</accession>
<evidence type="ECO:0000313" key="3">
    <source>
        <dbReference type="Proteomes" id="UP001360953"/>
    </source>
</evidence>
<comment type="caution">
    <text evidence="2">The sequence shown here is derived from an EMBL/GenBank/DDBJ whole genome shotgun (WGS) entry which is preliminary data.</text>
</comment>
<proteinExistence type="predicted"/>
<dbReference type="InterPro" id="IPR051678">
    <property type="entry name" value="AGP_Transferase"/>
</dbReference>
<dbReference type="SUPFAM" id="SSF56112">
    <property type="entry name" value="Protein kinase-like (PK-like)"/>
    <property type="match status" value="1"/>
</dbReference>
<keyword evidence="3" id="KW-1185">Reference proteome</keyword>
<dbReference type="RefSeq" id="XP_066658214.1">
    <property type="nucleotide sequence ID" value="XM_066794353.1"/>
</dbReference>
<dbReference type="PANTHER" id="PTHR21310">
    <property type="entry name" value="AMINOGLYCOSIDE PHOSPHOTRANSFERASE-RELATED-RELATED"/>
    <property type="match status" value="1"/>
</dbReference>
<dbReference type="Proteomes" id="UP001360953">
    <property type="component" value="Unassembled WGS sequence"/>
</dbReference>
<feature type="domain" description="Aminoglycoside phosphotransferase" evidence="1">
    <location>
        <begin position="99"/>
        <end position="279"/>
    </location>
</feature>